<dbReference type="InterPro" id="IPR002350">
    <property type="entry name" value="Kazal_dom"/>
</dbReference>
<dbReference type="EMBL" id="OV170225">
    <property type="protein sequence ID" value="CAH0725509.1"/>
    <property type="molecule type" value="Genomic_DNA"/>
</dbReference>
<dbReference type="PROSITE" id="PS51465">
    <property type="entry name" value="KAZAL_2"/>
    <property type="match status" value="1"/>
</dbReference>
<sequence length="83" mass="9165">MRHSSTNIARQNSKMLLKFSIIVAILLLGMTKGEKNGFCICPLNENPVCGSNGRTYGDVRCLGNCHPEVKVIKRGPCPGYIYH</sequence>
<evidence type="ECO:0000313" key="3">
    <source>
        <dbReference type="EMBL" id="CAH0725509.1"/>
    </source>
</evidence>
<protein>
    <recommendedName>
        <fullName evidence="2">Kazal-like domain-containing protein</fullName>
    </recommendedName>
</protein>
<feature type="non-terminal residue" evidence="3">
    <location>
        <position position="83"/>
    </location>
</feature>
<feature type="chain" id="PRO_5035481597" description="Kazal-like domain-containing protein" evidence="1">
    <location>
        <begin position="34"/>
        <end position="83"/>
    </location>
</feature>
<organism evidence="3 4">
    <name type="scientific">Brenthis ino</name>
    <name type="common">lesser marbled fritillary</name>
    <dbReference type="NCBI Taxonomy" id="405034"/>
    <lineage>
        <taxon>Eukaryota</taxon>
        <taxon>Metazoa</taxon>
        <taxon>Ecdysozoa</taxon>
        <taxon>Arthropoda</taxon>
        <taxon>Hexapoda</taxon>
        <taxon>Insecta</taxon>
        <taxon>Pterygota</taxon>
        <taxon>Neoptera</taxon>
        <taxon>Endopterygota</taxon>
        <taxon>Lepidoptera</taxon>
        <taxon>Glossata</taxon>
        <taxon>Ditrysia</taxon>
        <taxon>Papilionoidea</taxon>
        <taxon>Nymphalidae</taxon>
        <taxon>Heliconiinae</taxon>
        <taxon>Argynnini</taxon>
        <taxon>Brenthis</taxon>
    </lineage>
</organism>
<dbReference type="SUPFAM" id="SSF100895">
    <property type="entry name" value="Kazal-type serine protease inhibitors"/>
    <property type="match status" value="1"/>
</dbReference>
<proteinExistence type="predicted"/>
<feature type="signal peptide" evidence="1">
    <location>
        <begin position="1"/>
        <end position="33"/>
    </location>
</feature>
<dbReference type="Proteomes" id="UP000838878">
    <property type="component" value="Chromosome 5"/>
</dbReference>
<gene>
    <name evidence="3" type="ORF">BINO364_LOCUS11085</name>
</gene>
<dbReference type="AlphaFoldDB" id="A0A8J9UV95"/>
<dbReference type="SMART" id="SM00280">
    <property type="entry name" value="KAZAL"/>
    <property type="match status" value="1"/>
</dbReference>
<accession>A0A8J9UV95</accession>
<evidence type="ECO:0000313" key="4">
    <source>
        <dbReference type="Proteomes" id="UP000838878"/>
    </source>
</evidence>
<dbReference type="OrthoDB" id="126772at2759"/>
<dbReference type="Pfam" id="PF07648">
    <property type="entry name" value="Kazal_2"/>
    <property type="match status" value="1"/>
</dbReference>
<dbReference type="Gene3D" id="3.30.60.30">
    <property type="match status" value="1"/>
</dbReference>
<name>A0A8J9UV95_9NEOP</name>
<keyword evidence="4" id="KW-1185">Reference proteome</keyword>
<evidence type="ECO:0000256" key="1">
    <source>
        <dbReference type="SAM" id="SignalP"/>
    </source>
</evidence>
<keyword evidence="1" id="KW-0732">Signal</keyword>
<reference evidence="3" key="1">
    <citation type="submission" date="2021-12" db="EMBL/GenBank/DDBJ databases">
        <authorList>
            <person name="Martin H S."/>
        </authorList>
    </citation>
    <scope>NUCLEOTIDE SEQUENCE</scope>
</reference>
<dbReference type="InterPro" id="IPR036058">
    <property type="entry name" value="Kazal_dom_sf"/>
</dbReference>
<dbReference type="CDD" id="cd00104">
    <property type="entry name" value="KAZAL_FS"/>
    <property type="match status" value="1"/>
</dbReference>
<feature type="domain" description="Kazal-like" evidence="2">
    <location>
        <begin position="33"/>
        <end position="79"/>
    </location>
</feature>
<evidence type="ECO:0000259" key="2">
    <source>
        <dbReference type="PROSITE" id="PS51465"/>
    </source>
</evidence>